<evidence type="ECO:0000313" key="2">
    <source>
        <dbReference type="EMBL" id="AZP05588.1"/>
    </source>
</evidence>
<sequence length="270" mass="29518">MESNKGNLTKKDYVISTFRSYFLQNGFNYTNYQGTGYANILFPGLKKIYKDDPEGLKKATKDNIEFYNVNPQTVPFVSSLQLAMLDYGEDVDKIRSIKMALMGPLAGIGDAISQFGIAPLFSTIFASMAMAGVTGAPIMFLVTMIGVNLAIKLGLGWFGYKMGTSAIETLSKKINQVSRAANIIGVTVISGLAVNFVKANVGLQYATTIDGQEQIVSLQTVLDQILPKLLPAVITILVYYLIKKRNWNVYKLLALLIVLGITLSYVGVLI</sequence>
<keyword evidence="1" id="KW-1133">Transmembrane helix</keyword>
<dbReference type="InterPro" id="IPR050303">
    <property type="entry name" value="GatZ_KbaZ_carbometab"/>
</dbReference>
<feature type="transmembrane region" description="Helical" evidence="1">
    <location>
        <begin position="249"/>
        <end position="268"/>
    </location>
</feature>
<dbReference type="PANTHER" id="PTHR32502:SF23">
    <property type="entry name" value="TRANSPORT PROTEIN, PTS SYSTEM"/>
    <property type="match status" value="1"/>
</dbReference>
<evidence type="ECO:0000313" key="3">
    <source>
        <dbReference type="Proteomes" id="UP000273326"/>
    </source>
</evidence>
<feature type="transmembrane region" description="Helical" evidence="1">
    <location>
        <begin position="225"/>
        <end position="242"/>
    </location>
</feature>
<dbReference type="PANTHER" id="PTHR32502">
    <property type="entry name" value="N-ACETYLGALACTOSAMINE PERMEASE II COMPONENT-RELATED"/>
    <property type="match status" value="1"/>
</dbReference>
<dbReference type="RefSeq" id="WP_126112141.1">
    <property type="nucleotide sequence ID" value="NZ_CP034465.1"/>
</dbReference>
<accession>A0A3S9HDY5</accession>
<dbReference type="AlphaFoldDB" id="A0A3S9HDY5"/>
<evidence type="ECO:0000256" key="1">
    <source>
        <dbReference type="SAM" id="Phobius"/>
    </source>
</evidence>
<protein>
    <submittedName>
        <fullName evidence="2">PTS system mannose/fructose/sorbose family transporter subunit IID</fullName>
    </submittedName>
</protein>
<dbReference type="GO" id="GO:0005886">
    <property type="term" value="C:plasma membrane"/>
    <property type="evidence" value="ECO:0007669"/>
    <property type="project" value="TreeGrafter"/>
</dbReference>
<reference evidence="3" key="1">
    <citation type="submission" date="2018-12" db="EMBL/GenBank/DDBJ databases">
        <title>Complete genome sequencing of Jeotgalibaca sp. H21T32.</title>
        <authorList>
            <person name="Bae J.-W."/>
            <person name="Lee S.-Y."/>
        </authorList>
    </citation>
    <scope>NUCLEOTIDE SEQUENCE [LARGE SCALE GENOMIC DNA]</scope>
    <source>
        <strain evidence="3">H21T32</strain>
    </source>
</reference>
<dbReference type="Proteomes" id="UP000273326">
    <property type="component" value="Chromosome"/>
</dbReference>
<dbReference type="GO" id="GO:0009401">
    <property type="term" value="P:phosphoenolpyruvate-dependent sugar phosphotransferase system"/>
    <property type="evidence" value="ECO:0007669"/>
    <property type="project" value="InterPro"/>
</dbReference>
<organism evidence="2 3">
    <name type="scientific">Jeotgalibaca ciconiae</name>
    <dbReference type="NCBI Taxonomy" id="2496265"/>
    <lineage>
        <taxon>Bacteria</taxon>
        <taxon>Bacillati</taxon>
        <taxon>Bacillota</taxon>
        <taxon>Bacilli</taxon>
        <taxon>Lactobacillales</taxon>
        <taxon>Carnobacteriaceae</taxon>
        <taxon>Jeotgalibaca</taxon>
    </lineage>
</organism>
<keyword evidence="3" id="KW-1185">Reference proteome</keyword>
<dbReference type="PROSITE" id="PS51108">
    <property type="entry name" value="PTS_EIID"/>
    <property type="match status" value="1"/>
</dbReference>
<keyword evidence="1" id="KW-0472">Membrane</keyword>
<feature type="transmembrane region" description="Helical" evidence="1">
    <location>
        <begin position="180"/>
        <end position="197"/>
    </location>
</feature>
<keyword evidence="1" id="KW-0812">Transmembrane</keyword>
<gene>
    <name evidence="2" type="ORF">EJN90_13630</name>
</gene>
<dbReference type="EMBL" id="CP034465">
    <property type="protein sequence ID" value="AZP05588.1"/>
    <property type="molecule type" value="Genomic_DNA"/>
</dbReference>
<dbReference type="KEGG" id="jeh:EJN90_13630"/>
<dbReference type="InterPro" id="IPR004704">
    <property type="entry name" value="PTS_IID_man"/>
</dbReference>
<name>A0A3S9HDY5_9LACT</name>
<proteinExistence type="predicted"/>
<feature type="transmembrane region" description="Helical" evidence="1">
    <location>
        <begin position="138"/>
        <end position="160"/>
    </location>
</feature>
<dbReference type="Pfam" id="PF03613">
    <property type="entry name" value="EIID-AGA"/>
    <property type="match status" value="1"/>
</dbReference>
<dbReference type="OrthoDB" id="9795582at2"/>
<feature type="transmembrane region" description="Helical" evidence="1">
    <location>
        <begin position="105"/>
        <end position="126"/>
    </location>
</feature>